<evidence type="ECO:0000313" key="6">
    <source>
        <dbReference type="EMBL" id="MEQ5841337.1"/>
    </source>
</evidence>
<dbReference type="EMBL" id="JAOALG010000001">
    <property type="protein sequence ID" value="MEQ5841337.1"/>
    <property type="molecule type" value="Genomic_DNA"/>
</dbReference>
<reference evidence="6" key="2">
    <citation type="submission" date="2022-09" db="EMBL/GenBank/DDBJ databases">
        <authorList>
            <person name="Fergusson C."/>
            <person name="Paulo B.S."/>
            <person name="Eustaquio A.S."/>
            <person name="Linington R."/>
        </authorList>
    </citation>
    <scope>NUCLEOTIDE SEQUENCE</scope>
    <source>
        <strain evidence="6">RL17-338-BIF-B</strain>
    </source>
</reference>
<dbReference type="EMBL" id="MTZV01000004">
    <property type="protein sequence ID" value="PCE25271.1"/>
    <property type="molecule type" value="Genomic_DNA"/>
</dbReference>
<dbReference type="Pfam" id="PF00126">
    <property type="entry name" value="HTH_1"/>
    <property type="match status" value="1"/>
</dbReference>
<sequence length="298" mass="32634">MNIRHLEYFVILSDELHFRRTAERLGITQAPLSLGIQALENELGARLFHRTKRAVSLTEAGMALLDDARAVLSRLEHGKEAVWQTVSGEVGRLRVGFTNASSLAPFFPHLIRQYRTSWPKVSMVLSEISSSLQLEALEQRELDVSILRLLPNAQVNSTIVCTPLLQEPLLLALHSGHPLAKAEQVSVADVRDEAFIVYARKAGIAVSEQILQLCAKRGFVPNVVQEVQQASTMIGLASTGLGVAIVPAPLATIAVPGVVFRTFTDLDATTTLYVAHRFGDANSRVRQFVNLALDIVQA</sequence>
<dbReference type="Pfam" id="PF03466">
    <property type="entry name" value="LysR_substrate"/>
    <property type="match status" value="1"/>
</dbReference>
<dbReference type="PRINTS" id="PR00039">
    <property type="entry name" value="HTHLYSR"/>
</dbReference>
<dbReference type="Gene3D" id="1.10.10.10">
    <property type="entry name" value="Winged helix-like DNA-binding domain superfamily/Winged helix DNA-binding domain"/>
    <property type="match status" value="1"/>
</dbReference>
<evidence type="ECO:0000259" key="5">
    <source>
        <dbReference type="PROSITE" id="PS50931"/>
    </source>
</evidence>
<dbReference type="InterPro" id="IPR036390">
    <property type="entry name" value="WH_DNA-bd_sf"/>
</dbReference>
<dbReference type="InterPro" id="IPR005119">
    <property type="entry name" value="LysR_subst-bd"/>
</dbReference>
<keyword evidence="2" id="KW-0805">Transcription regulation</keyword>
<protein>
    <submittedName>
        <fullName evidence="6">LysR family transcriptional regulator</fullName>
    </submittedName>
</protein>
<dbReference type="PANTHER" id="PTHR30346:SF17">
    <property type="entry name" value="LYSR FAMILY TRANSCRIPTIONAL REGULATOR"/>
    <property type="match status" value="1"/>
</dbReference>
<dbReference type="GO" id="GO:0003677">
    <property type="term" value="F:DNA binding"/>
    <property type="evidence" value="ECO:0007669"/>
    <property type="project" value="UniProtKB-KW"/>
</dbReference>
<comment type="caution">
    <text evidence="7">The sequence shown here is derived from an EMBL/GenBank/DDBJ whole genome shotgun (WGS) entry which is preliminary data.</text>
</comment>
<dbReference type="PANTHER" id="PTHR30346">
    <property type="entry name" value="TRANSCRIPTIONAL DUAL REGULATOR HCAR-RELATED"/>
    <property type="match status" value="1"/>
</dbReference>
<comment type="similarity">
    <text evidence="1">Belongs to the LysR transcriptional regulatory family.</text>
</comment>
<organism evidence="7 8">
    <name type="scientific">Paraburkholderia acidicola</name>
    <dbReference type="NCBI Taxonomy" id="1912599"/>
    <lineage>
        <taxon>Bacteria</taxon>
        <taxon>Pseudomonadati</taxon>
        <taxon>Pseudomonadota</taxon>
        <taxon>Betaproteobacteria</taxon>
        <taxon>Burkholderiales</taxon>
        <taxon>Burkholderiaceae</taxon>
        <taxon>Paraburkholderia</taxon>
    </lineage>
</organism>
<dbReference type="CDD" id="cd08414">
    <property type="entry name" value="PBP2_LTTR_aromatics_like"/>
    <property type="match status" value="1"/>
</dbReference>
<feature type="domain" description="HTH lysR-type" evidence="5">
    <location>
        <begin position="1"/>
        <end position="58"/>
    </location>
</feature>
<dbReference type="GO" id="GO:0003700">
    <property type="term" value="F:DNA-binding transcription factor activity"/>
    <property type="evidence" value="ECO:0007669"/>
    <property type="project" value="InterPro"/>
</dbReference>
<evidence type="ECO:0000313" key="8">
    <source>
        <dbReference type="Proteomes" id="UP000218022"/>
    </source>
</evidence>
<dbReference type="AlphaFoldDB" id="A0A2A4EVT4"/>
<accession>A0A2A4EVT4</accession>
<reference evidence="6 9" key="3">
    <citation type="journal article" date="2024" name="Chem. Sci.">
        <title>Discovery of a lagriamide polyketide by integrated genome mining, isotopic labeling, and untargeted metabolomics.</title>
        <authorList>
            <person name="Fergusson C.H."/>
            <person name="Saulog J."/>
            <person name="Paulo B.S."/>
            <person name="Wilson D.M."/>
            <person name="Liu D.Y."/>
            <person name="Morehouse N.J."/>
            <person name="Waterworth S."/>
            <person name="Barkei J."/>
            <person name="Gray C.A."/>
            <person name="Kwan J.C."/>
            <person name="Eustaquio A.S."/>
            <person name="Linington R.G."/>
        </authorList>
    </citation>
    <scope>NUCLEOTIDE SEQUENCE [LARGE SCALE GENOMIC DNA]</scope>
    <source>
        <strain evidence="6 9">RL17-338-BIF-B</strain>
    </source>
</reference>
<dbReference type="Proteomes" id="UP001469089">
    <property type="component" value="Unassembled WGS sequence"/>
</dbReference>
<dbReference type="InterPro" id="IPR036388">
    <property type="entry name" value="WH-like_DNA-bd_sf"/>
</dbReference>
<dbReference type="SUPFAM" id="SSF46785">
    <property type="entry name" value="Winged helix' DNA-binding domain"/>
    <property type="match status" value="1"/>
</dbReference>
<evidence type="ECO:0000256" key="1">
    <source>
        <dbReference type="ARBA" id="ARBA00009437"/>
    </source>
</evidence>
<keyword evidence="3" id="KW-0238">DNA-binding</keyword>
<dbReference type="InterPro" id="IPR000847">
    <property type="entry name" value="LysR_HTH_N"/>
</dbReference>
<dbReference type="Gene3D" id="3.40.190.10">
    <property type="entry name" value="Periplasmic binding protein-like II"/>
    <property type="match status" value="2"/>
</dbReference>
<gene>
    <name evidence="7" type="ORF">BWP39_12155</name>
    <name evidence="6" type="ORF">N0A02_18055</name>
</gene>
<keyword evidence="4" id="KW-0804">Transcription</keyword>
<evidence type="ECO:0000313" key="7">
    <source>
        <dbReference type="EMBL" id="PCE25271.1"/>
    </source>
</evidence>
<evidence type="ECO:0000256" key="4">
    <source>
        <dbReference type="ARBA" id="ARBA00023163"/>
    </source>
</evidence>
<proteinExistence type="inferred from homology"/>
<dbReference type="SUPFAM" id="SSF53850">
    <property type="entry name" value="Periplasmic binding protein-like II"/>
    <property type="match status" value="1"/>
</dbReference>
<dbReference type="FunFam" id="1.10.10.10:FF:000001">
    <property type="entry name" value="LysR family transcriptional regulator"/>
    <property type="match status" value="1"/>
</dbReference>
<evidence type="ECO:0000256" key="3">
    <source>
        <dbReference type="ARBA" id="ARBA00023125"/>
    </source>
</evidence>
<evidence type="ECO:0000256" key="2">
    <source>
        <dbReference type="ARBA" id="ARBA00023015"/>
    </source>
</evidence>
<dbReference type="RefSeq" id="WP_170043852.1">
    <property type="nucleotide sequence ID" value="NZ_JAOALG010000001.1"/>
</dbReference>
<dbReference type="PROSITE" id="PS50931">
    <property type="entry name" value="HTH_LYSR"/>
    <property type="match status" value="1"/>
</dbReference>
<dbReference type="GO" id="GO:0032993">
    <property type="term" value="C:protein-DNA complex"/>
    <property type="evidence" value="ECO:0007669"/>
    <property type="project" value="TreeGrafter"/>
</dbReference>
<reference evidence="7 8" key="1">
    <citation type="submission" date="2017-01" db="EMBL/GenBank/DDBJ databases">
        <title>Whole-Genome Shotgun Sequencing of Two beta-Proteobacterial Species in Search of the Bulgecin Biosynthetic Cluster.</title>
        <authorList>
            <person name="Horsman M.E."/>
            <person name="Marous D.R."/>
            <person name="Li R."/>
            <person name="Oliver R.A."/>
            <person name="Byun B."/>
            <person name="Emrich S.J."/>
            <person name="Boggess B."/>
            <person name="Townsend C.A."/>
            <person name="Mobashery S."/>
        </authorList>
    </citation>
    <scope>NUCLEOTIDE SEQUENCE [LARGE SCALE GENOMIC DNA]</scope>
    <source>
        <strain evidence="7 8">ATCC 31363</strain>
    </source>
</reference>
<keyword evidence="9" id="KW-1185">Reference proteome</keyword>
<evidence type="ECO:0000313" key="9">
    <source>
        <dbReference type="Proteomes" id="UP001469089"/>
    </source>
</evidence>
<name>A0A2A4EVT4_9BURK</name>
<dbReference type="Proteomes" id="UP000218022">
    <property type="component" value="Unassembled WGS sequence"/>
</dbReference>